<organism evidence="8 9">
    <name type="scientific">Cordyceps javanica</name>
    <dbReference type="NCBI Taxonomy" id="43265"/>
    <lineage>
        <taxon>Eukaryota</taxon>
        <taxon>Fungi</taxon>
        <taxon>Dikarya</taxon>
        <taxon>Ascomycota</taxon>
        <taxon>Pezizomycotina</taxon>
        <taxon>Sordariomycetes</taxon>
        <taxon>Hypocreomycetidae</taxon>
        <taxon>Hypocreales</taxon>
        <taxon>Cordycipitaceae</taxon>
        <taxon>Cordyceps</taxon>
    </lineage>
</organism>
<proteinExistence type="inferred from homology"/>
<dbReference type="Proteomes" id="UP000315783">
    <property type="component" value="Unassembled WGS sequence"/>
</dbReference>
<dbReference type="GO" id="GO:0005524">
    <property type="term" value="F:ATP binding"/>
    <property type="evidence" value="ECO:0007669"/>
    <property type="project" value="UniProtKB-KW"/>
</dbReference>
<keyword evidence="9" id="KW-1185">Reference proteome</keyword>
<sequence length="345" mass="37617">MPPPPDLSSYRLSDADCHRIFNDEILPAEFPAASAPLPSTRSKPLVVLAVGQTGAGKTLLAPAILQALTGSSTSLAARPAHLIADTYKTYHPQYAQLAHATPQHASPATGPDARRWLAMAAGEAARRKVDVVLESACRHPDDFCELAALFRAAGYRVEVVVLAVPAALSRLGILARFYRNRPEAQSRGLPVRLTPVKVHDDSYAGLLRAAAYLDESGAADQVVVVRRGNLVAYGWDGSGGEAAAVAGAVERERERPLTAAERKTALDDVQELGVHEAAKEQLGQVHELLRPLMSADTQDATYSPLVPIEFAQNDEDSSFKMRAKWRKKRVRRLKRKRRKMRARSK</sequence>
<dbReference type="InterPro" id="IPR007836">
    <property type="entry name" value="Ribosomal_eS32"/>
</dbReference>
<dbReference type="GO" id="GO:0003735">
    <property type="term" value="F:structural constituent of ribosome"/>
    <property type="evidence" value="ECO:0007669"/>
    <property type="project" value="UniProtKB-UniRule"/>
</dbReference>
<evidence type="ECO:0000256" key="1">
    <source>
        <dbReference type="ARBA" id="ARBA00022741"/>
    </source>
</evidence>
<dbReference type="InterPro" id="IPR027417">
    <property type="entry name" value="P-loop_NTPase"/>
</dbReference>
<dbReference type="EMBL" id="SPUK01000001">
    <property type="protein sequence ID" value="TQW00448.1"/>
    <property type="molecule type" value="Genomic_DNA"/>
</dbReference>
<comment type="caution">
    <text evidence="8">The sequence shown here is derived from an EMBL/GenBank/DDBJ whole genome shotgun (WGS) entry which is preliminary data.</text>
</comment>
<evidence type="ECO:0000256" key="6">
    <source>
        <dbReference type="RuleBase" id="RU368055"/>
    </source>
</evidence>
<dbReference type="SUPFAM" id="SSF52540">
    <property type="entry name" value="P-loop containing nucleoside triphosphate hydrolases"/>
    <property type="match status" value="1"/>
</dbReference>
<evidence type="ECO:0000259" key="7">
    <source>
        <dbReference type="Pfam" id="PF06414"/>
    </source>
</evidence>
<gene>
    <name evidence="8" type="ORF">IF1G_00379</name>
</gene>
<dbReference type="OrthoDB" id="2881954at2759"/>
<evidence type="ECO:0000313" key="9">
    <source>
        <dbReference type="Proteomes" id="UP000315783"/>
    </source>
</evidence>
<keyword evidence="4 6" id="KW-0687">Ribonucleoprotein</keyword>
<dbReference type="Gene3D" id="3.40.50.300">
    <property type="entry name" value="P-loop containing nucleotide triphosphate hydrolases"/>
    <property type="match status" value="1"/>
</dbReference>
<evidence type="ECO:0000256" key="2">
    <source>
        <dbReference type="ARBA" id="ARBA00022840"/>
    </source>
</evidence>
<dbReference type="GO" id="GO:0016301">
    <property type="term" value="F:kinase activity"/>
    <property type="evidence" value="ECO:0007669"/>
    <property type="project" value="InterPro"/>
</dbReference>
<evidence type="ECO:0000256" key="3">
    <source>
        <dbReference type="ARBA" id="ARBA00022980"/>
    </source>
</evidence>
<name>A0A545WCC1_9HYPO</name>
<keyword evidence="1" id="KW-0547">Nucleotide-binding</keyword>
<feature type="domain" description="Zeta toxin" evidence="7">
    <location>
        <begin position="40"/>
        <end position="233"/>
    </location>
</feature>
<dbReference type="GO" id="GO:1990904">
    <property type="term" value="C:ribonucleoprotein complex"/>
    <property type="evidence" value="ECO:0007669"/>
    <property type="project" value="UniProtKB-KW"/>
</dbReference>
<comment type="similarity">
    <text evidence="5 6">Belongs to the eukaryotic ribosomal protein eS32 family.</text>
</comment>
<keyword evidence="2" id="KW-0067">ATP-binding</keyword>
<evidence type="ECO:0000313" key="8">
    <source>
        <dbReference type="EMBL" id="TQW00448.1"/>
    </source>
</evidence>
<evidence type="ECO:0000256" key="5">
    <source>
        <dbReference type="ARBA" id="ARBA00043969"/>
    </source>
</evidence>
<protein>
    <recommendedName>
        <fullName evidence="6">60S ribosomal protein L41</fullName>
    </recommendedName>
</protein>
<comment type="subunit">
    <text evidence="6">Component of the large ribosomal subunit.</text>
</comment>
<dbReference type="InterPro" id="IPR010488">
    <property type="entry name" value="Zeta_toxin_domain"/>
</dbReference>
<dbReference type="GO" id="GO:0005840">
    <property type="term" value="C:ribosome"/>
    <property type="evidence" value="ECO:0007669"/>
    <property type="project" value="UniProtKB-KW"/>
</dbReference>
<evidence type="ECO:0000256" key="4">
    <source>
        <dbReference type="ARBA" id="ARBA00023274"/>
    </source>
</evidence>
<reference evidence="8 9" key="1">
    <citation type="journal article" date="2019" name="Appl. Microbiol. Biotechnol.">
        <title>Genome sequence of Isaria javanica and comparative genome analysis insights into family S53 peptidase evolution in fungal entomopathogens.</title>
        <authorList>
            <person name="Lin R."/>
            <person name="Zhang X."/>
            <person name="Xin B."/>
            <person name="Zou M."/>
            <person name="Gao Y."/>
            <person name="Qin F."/>
            <person name="Hu Q."/>
            <person name="Xie B."/>
            <person name="Cheng X."/>
        </authorList>
    </citation>
    <scope>NUCLEOTIDE SEQUENCE [LARGE SCALE GENOMIC DNA]</scope>
    <source>
        <strain evidence="8 9">IJ1G</strain>
    </source>
</reference>
<dbReference type="GO" id="GO:0006412">
    <property type="term" value="P:translation"/>
    <property type="evidence" value="ECO:0007669"/>
    <property type="project" value="InterPro"/>
</dbReference>
<dbReference type="Pfam" id="PF05162">
    <property type="entry name" value="Ribosomal_L41"/>
    <property type="match status" value="1"/>
</dbReference>
<accession>A0A545WCC1</accession>
<dbReference type="Pfam" id="PF06414">
    <property type="entry name" value="Zeta_toxin"/>
    <property type="match status" value="1"/>
</dbReference>
<dbReference type="AlphaFoldDB" id="A0A545WCC1"/>
<keyword evidence="3 6" id="KW-0689">Ribosomal protein</keyword>